<dbReference type="EMBL" id="CM004399">
    <property type="protein sequence ID" value="KAG8641241.1"/>
    <property type="molecule type" value="Genomic_DNA"/>
</dbReference>
<accession>A0ACB7GMR5</accession>
<comment type="caution">
    <text evidence="1">The sequence shown here is derived from an EMBL/GenBank/DDBJ whole genome shotgun (WGS) entry which is preliminary data.</text>
</comment>
<gene>
    <name evidence="1" type="ORF">MANES_13G125700v8</name>
</gene>
<name>A0ACB7GMR5_MANES</name>
<sequence>MAELVHIREELYRAKDNAMQSWLDSKPLIDELEKQQANLASARNRTSMSNIIISELQSQLEAISVEIRTKMEEETKYKKMINEMNQALEAKQEESELNKKDADEENQTKLKLKQVLRFRRQSLKTLQLTMRAIRIESEAFEASAAEALADIKSLETEETVVRMSEEEYYDLTRRAKEETAVAEWRITVSMEKKHEAEESRNFALSRLKELKRKKSKKEEKIINEEVVEEERSPVKVVNRGTVFPKARAQAMAKSNRRKSQEHKGKSPRKSKKKKKSILNRIRRFLVRSFARLLR</sequence>
<evidence type="ECO:0000313" key="1">
    <source>
        <dbReference type="EMBL" id="KAG8641241.1"/>
    </source>
</evidence>
<keyword evidence="2" id="KW-1185">Reference proteome</keyword>
<dbReference type="Proteomes" id="UP000091857">
    <property type="component" value="Chromosome 13"/>
</dbReference>
<evidence type="ECO:0000313" key="2">
    <source>
        <dbReference type="Proteomes" id="UP000091857"/>
    </source>
</evidence>
<protein>
    <submittedName>
        <fullName evidence="1">Uncharacterized protein</fullName>
    </submittedName>
</protein>
<reference evidence="2" key="1">
    <citation type="journal article" date="2016" name="Nat. Biotechnol.">
        <title>Sequencing wild and cultivated cassava and related species reveals extensive interspecific hybridization and genetic diversity.</title>
        <authorList>
            <person name="Bredeson J.V."/>
            <person name="Lyons J.B."/>
            <person name="Prochnik S.E."/>
            <person name="Wu G.A."/>
            <person name="Ha C.M."/>
            <person name="Edsinger-Gonzales E."/>
            <person name="Grimwood J."/>
            <person name="Schmutz J."/>
            <person name="Rabbi I.Y."/>
            <person name="Egesi C."/>
            <person name="Nauluvula P."/>
            <person name="Lebot V."/>
            <person name="Ndunguru J."/>
            <person name="Mkamilo G."/>
            <person name="Bart R.S."/>
            <person name="Setter T.L."/>
            <person name="Gleadow R.M."/>
            <person name="Kulakow P."/>
            <person name="Ferguson M.E."/>
            <person name="Rounsley S."/>
            <person name="Rokhsar D.S."/>
        </authorList>
    </citation>
    <scope>NUCLEOTIDE SEQUENCE [LARGE SCALE GENOMIC DNA]</scope>
    <source>
        <strain evidence="2">cv. AM560-2</strain>
    </source>
</reference>
<organism evidence="1 2">
    <name type="scientific">Manihot esculenta</name>
    <name type="common">Cassava</name>
    <name type="synonym">Jatropha manihot</name>
    <dbReference type="NCBI Taxonomy" id="3983"/>
    <lineage>
        <taxon>Eukaryota</taxon>
        <taxon>Viridiplantae</taxon>
        <taxon>Streptophyta</taxon>
        <taxon>Embryophyta</taxon>
        <taxon>Tracheophyta</taxon>
        <taxon>Spermatophyta</taxon>
        <taxon>Magnoliopsida</taxon>
        <taxon>eudicotyledons</taxon>
        <taxon>Gunneridae</taxon>
        <taxon>Pentapetalae</taxon>
        <taxon>rosids</taxon>
        <taxon>fabids</taxon>
        <taxon>Malpighiales</taxon>
        <taxon>Euphorbiaceae</taxon>
        <taxon>Crotonoideae</taxon>
        <taxon>Manihoteae</taxon>
        <taxon>Manihot</taxon>
    </lineage>
</organism>
<proteinExistence type="predicted"/>